<evidence type="ECO:0000256" key="1">
    <source>
        <dbReference type="ARBA" id="ARBA00023125"/>
    </source>
</evidence>
<keyword evidence="8" id="KW-1185">Reference proteome</keyword>
<dbReference type="InterPro" id="IPR050090">
    <property type="entry name" value="Tyrosine_recombinase_XerCD"/>
</dbReference>
<dbReference type="InterPro" id="IPR013762">
    <property type="entry name" value="Integrase-like_cat_sf"/>
</dbReference>
<evidence type="ECO:0000256" key="2">
    <source>
        <dbReference type="ARBA" id="ARBA00023172"/>
    </source>
</evidence>
<dbReference type="PANTHER" id="PTHR30349">
    <property type="entry name" value="PHAGE INTEGRASE-RELATED"/>
    <property type="match status" value="1"/>
</dbReference>
<evidence type="ECO:0000256" key="4">
    <source>
        <dbReference type="SAM" id="MobiDB-lite"/>
    </source>
</evidence>
<evidence type="ECO:0000313" key="7">
    <source>
        <dbReference type="EMBL" id="KAB2376958.1"/>
    </source>
</evidence>
<accession>A0A6L3VP70</accession>
<reference evidence="7 8" key="1">
    <citation type="submission" date="2019-09" db="EMBL/GenBank/DDBJ databases">
        <title>Actinomadura physcomitrii sp. nov., a novel actinomycete isolated from moss [Physcomitrium sphaericum (Ludw) Fuernr].</title>
        <authorList>
            <person name="Liu C."/>
            <person name="Zhuang X."/>
        </authorList>
    </citation>
    <scope>NUCLEOTIDE SEQUENCE [LARGE SCALE GENOMIC DNA]</scope>
    <source>
        <strain evidence="7 8">CYP1-1B</strain>
    </source>
</reference>
<dbReference type="GO" id="GO:0003677">
    <property type="term" value="F:DNA binding"/>
    <property type="evidence" value="ECO:0007669"/>
    <property type="project" value="UniProtKB-UniRule"/>
</dbReference>
<dbReference type="PROSITE" id="PS51898">
    <property type="entry name" value="TYR_RECOMBINASE"/>
    <property type="match status" value="1"/>
</dbReference>
<dbReference type="EMBL" id="WBMR01000076">
    <property type="protein sequence ID" value="KAB2376958.1"/>
    <property type="molecule type" value="Genomic_DNA"/>
</dbReference>
<dbReference type="SUPFAM" id="SSF56349">
    <property type="entry name" value="DNA breaking-rejoining enzymes"/>
    <property type="match status" value="1"/>
</dbReference>
<dbReference type="GO" id="GO:0015074">
    <property type="term" value="P:DNA integration"/>
    <property type="evidence" value="ECO:0007669"/>
    <property type="project" value="InterPro"/>
</dbReference>
<feature type="domain" description="Tyr recombinase" evidence="5">
    <location>
        <begin position="159"/>
        <end position="333"/>
    </location>
</feature>
<gene>
    <name evidence="7" type="ORF">F9B16_24285</name>
</gene>
<evidence type="ECO:0000313" key="8">
    <source>
        <dbReference type="Proteomes" id="UP000483004"/>
    </source>
</evidence>
<dbReference type="InterPro" id="IPR011010">
    <property type="entry name" value="DNA_brk_join_enz"/>
</dbReference>
<dbReference type="CDD" id="cd00397">
    <property type="entry name" value="DNA_BRE_C"/>
    <property type="match status" value="1"/>
</dbReference>
<dbReference type="PROSITE" id="PS51900">
    <property type="entry name" value="CB"/>
    <property type="match status" value="1"/>
</dbReference>
<dbReference type="SUPFAM" id="SSF47823">
    <property type="entry name" value="lambda integrase-like, N-terminal domain"/>
    <property type="match status" value="1"/>
</dbReference>
<dbReference type="InterPro" id="IPR002104">
    <property type="entry name" value="Integrase_catalytic"/>
</dbReference>
<dbReference type="GO" id="GO:0006310">
    <property type="term" value="P:DNA recombination"/>
    <property type="evidence" value="ECO:0007669"/>
    <property type="project" value="UniProtKB-KW"/>
</dbReference>
<keyword evidence="2" id="KW-0233">DNA recombination</keyword>
<feature type="domain" description="Core-binding (CB)" evidence="6">
    <location>
        <begin position="55"/>
        <end position="145"/>
    </location>
</feature>
<evidence type="ECO:0000259" key="6">
    <source>
        <dbReference type="PROSITE" id="PS51900"/>
    </source>
</evidence>
<dbReference type="Pfam" id="PF00589">
    <property type="entry name" value="Phage_integrase"/>
    <property type="match status" value="1"/>
</dbReference>
<keyword evidence="1 3" id="KW-0238">DNA-binding</keyword>
<dbReference type="RefSeq" id="WP_151542429.1">
    <property type="nucleotide sequence ID" value="NZ_WBMR01000076.1"/>
</dbReference>
<organism evidence="7 8">
    <name type="scientific">Actinomadura montaniterrae</name>
    <dbReference type="NCBI Taxonomy" id="1803903"/>
    <lineage>
        <taxon>Bacteria</taxon>
        <taxon>Bacillati</taxon>
        <taxon>Actinomycetota</taxon>
        <taxon>Actinomycetes</taxon>
        <taxon>Streptosporangiales</taxon>
        <taxon>Thermomonosporaceae</taxon>
        <taxon>Actinomadura</taxon>
    </lineage>
</organism>
<feature type="compositionally biased region" description="Basic and acidic residues" evidence="4">
    <location>
        <begin position="1"/>
        <end position="10"/>
    </location>
</feature>
<evidence type="ECO:0000256" key="3">
    <source>
        <dbReference type="PROSITE-ProRule" id="PRU01248"/>
    </source>
</evidence>
<dbReference type="InterPro" id="IPR010998">
    <property type="entry name" value="Integrase_recombinase_N"/>
</dbReference>
<proteinExistence type="predicted"/>
<sequence>MAGNSRDDRGNVVPLRPAGGWNGGDGEGVIARYPGGEPRTIVLPAERGLGAELEAAAARALADVERHLDRAALSAHTVRAYRRQCRAFTAWLVEHGADHPDAFADVVGADAAVKAWRRSLLDARASVAAVNQGRAAVGLLYELAGLRLTIRPLRVEPPGEPDALEDRQAGAVERAAARRGPRDRAIVAVLLYSGARVEECARLEVRDVAVTARTGVVRLHGKGDQVREVPLPAAARAAVLDYLAERGREDGPLWLGQRGPLGISGITAVVLAVGEAAGLSGLRPHRLRHTYGTRLRRGGADPAQVQYLLGHASVATSGRYFRAGQSEVAELVGAVFDR</sequence>
<dbReference type="InterPro" id="IPR044068">
    <property type="entry name" value="CB"/>
</dbReference>
<dbReference type="OrthoDB" id="9803188at2"/>
<comment type="caution">
    <text evidence="7">The sequence shown here is derived from an EMBL/GenBank/DDBJ whole genome shotgun (WGS) entry which is preliminary data.</text>
</comment>
<dbReference type="PANTHER" id="PTHR30349:SF81">
    <property type="entry name" value="TYROSINE RECOMBINASE XERC"/>
    <property type="match status" value="1"/>
</dbReference>
<dbReference type="Proteomes" id="UP000483004">
    <property type="component" value="Unassembled WGS sequence"/>
</dbReference>
<evidence type="ECO:0000259" key="5">
    <source>
        <dbReference type="PROSITE" id="PS51898"/>
    </source>
</evidence>
<feature type="region of interest" description="Disordered" evidence="4">
    <location>
        <begin position="1"/>
        <end position="20"/>
    </location>
</feature>
<protein>
    <submittedName>
        <fullName evidence="7">Tyrosine-type recombinase/integrase</fullName>
    </submittedName>
</protein>
<name>A0A6L3VP70_9ACTN</name>
<dbReference type="Gene3D" id="1.10.150.130">
    <property type="match status" value="1"/>
</dbReference>
<dbReference type="AlphaFoldDB" id="A0A6L3VP70"/>
<dbReference type="Gene3D" id="1.10.443.10">
    <property type="entry name" value="Intergrase catalytic core"/>
    <property type="match status" value="1"/>
</dbReference>